<proteinExistence type="predicted"/>
<sequence>MSVDLEVQKAIRARLTTWGGVLALVPAAQILDTNQRPAKLPAIILGDSQSVDEGTSLRRTHTRVYHTLHVWTREASLEGCKQICGEVRRAIHSGRLVLASPLHCADALVSSMRFLRDPDGEHSHGVVVVEALVSEAAA</sequence>
<dbReference type="InterPro" id="IPR021508">
    <property type="entry name" value="Gp17-like"/>
</dbReference>
<protein>
    <submittedName>
        <fullName evidence="1">Uncharacterized protein DUF3168</fullName>
    </submittedName>
</protein>
<comment type="caution">
    <text evidence="1">The sequence shown here is derived from an EMBL/GenBank/DDBJ whole genome shotgun (WGS) entry which is preliminary data.</text>
</comment>
<evidence type="ECO:0000313" key="2">
    <source>
        <dbReference type="Proteomes" id="UP000256941"/>
    </source>
</evidence>
<gene>
    <name evidence="1" type="ORF">BDD41_4422</name>
</gene>
<reference evidence="1 2" key="1">
    <citation type="submission" date="2018-08" db="EMBL/GenBank/DDBJ databases">
        <title>Genomic Encyclopedia of Archaeal and Bacterial Type Strains, Phase II (KMG-II): from individual species to whole genera.</title>
        <authorList>
            <person name="Goeker M."/>
        </authorList>
    </citation>
    <scope>NUCLEOTIDE SEQUENCE [LARGE SCALE GENOMIC DNA]</scope>
    <source>
        <strain evidence="1 2">DSM 17099</strain>
    </source>
</reference>
<evidence type="ECO:0000313" key="1">
    <source>
        <dbReference type="EMBL" id="REF67397.1"/>
    </source>
</evidence>
<name>A0A3D9XA10_PARVE</name>
<dbReference type="AlphaFoldDB" id="A0A3D9XA10"/>
<dbReference type="Proteomes" id="UP000256941">
    <property type="component" value="Unassembled WGS sequence"/>
</dbReference>
<dbReference type="Pfam" id="PF11367">
    <property type="entry name" value="Tail_completion_gp17"/>
    <property type="match status" value="1"/>
</dbReference>
<organism evidence="1 2">
    <name type="scientific">Paracoccus versutus</name>
    <name type="common">Thiobacillus versutus</name>
    <dbReference type="NCBI Taxonomy" id="34007"/>
    <lineage>
        <taxon>Bacteria</taxon>
        <taxon>Pseudomonadati</taxon>
        <taxon>Pseudomonadota</taxon>
        <taxon>Alphaproteobacteria</taxon>
        <taxon>Rhodobacterales</taxon>
        <taxon>Paracoccaceae</taxon>
        <taxon>Paracoccus</taxon>
    </lineage>
</organism>
<dbReference type="Gene3D" id="3.30.2000.30">
    <property type="match status" value="1"/>
</dbReference>
<dbReference type="RefSeq" id="WP_116223013.1">
    <property type="nucleotide sequence ID" value="NZ_CP038197.1"/>
</dbReference>
<dbReference type="EMBL" id="QTUJ01000004">
    <property type="protein sequence ID" value="REF67397.1"/>
    <property type="molecule type" value="Genomic_DNA"/>
</dbReference>
<accession>A0A3D9XA10</accession>
<dbReference type="InterPro" id="IPR053745">
    <property type="entry name" value="Viral_Tail_Comp_sf"/>
</dbReference>